<proteinExistence type="predicted"/>
<comment type="caution">
    <text evidence="3">The sequence shown here is derived from an EMBL/GenBank/DDBJ whole genome shotgun (WGS) entry which is preliminary data.</text>
</comment>
<gene>
    <name evidence="3" type="ORF">FHX47_000166</name>
</gene>
<feature type="transmembrane region" description="Helical" evidence="1">
    <location>
        <begin position="222"/>
        <end position="245"/>
    </location>
</feature>
<name>A0A7W5TRU5_9MICC</name>
<keyword evidence="4" id="KW-1185">Reference proteome</keyword>
<evidence type="ECO:0000256" key="1">
    <source>
        <dbReference type="SAM" id="Phobius"/>
    </source>
</evidence>
<dbReference type="RefSeq" id="WP_183357011.1">
    <property type="nucleotide sequence ID" value="NZ_BAABKR010000004.1"/>
</dbReference>
<feature type="signal peptide" evidence="2">
    <location>
        <begin position="1"/>
        <end position="22"/>
    </location>
</feature>
<feature type="transmembrane region" description="Helical" evidence="1">
    <location>
        <begin position="277"/>
        <end position="297"/>
    </location>
</feature>
<evidence type="ECO:0000313" key="3">
    <source>
        <dbReference type="EMBL" id="MBB3666573.1"/>
    </source>
</evidence>
<keyword evidence="1" id="KW-0472">Membrane</keyword>
<sequence>MRNLFSVLCLLLAGLLSTAALAGHQIDQLLRAEEPVRELAGSLPNDEAFSEAVTETIVDDAVARLPEGLQQFVPGSVDALVRPVISSALDTERTAEAWDEVIQDTRSDYTAHLEDMFHRGTTGDVRELDIAVDLTPVTEAMTQPVRQGVEDTVSLIPGVEAEDVEIPAPSLQIDVEAATDESADPYTWATAAGLSQHWLIFGVGAAALGVLGVLLGTRRVRWYALATAAALAGVIGLWVATTVAAPSLAHQPGTPEATTVLLEHIQVRFTDWAQPSWWVFTGAAGFVVVLSVLAAVVTPARREQG</sequence>
<dbReference type="AlphaFoldDB" id="A0A7W5TRU5"/>
<protein>
    <submittedName>
        <fullName evidence="3">Uncharacterized protein</fullName>
    </submittedName>
</protein>
<dbReference type="EMBL" id="JACIBT010000001">
    <property type="protein sequence ID" value="MBB3666573.1"/>
    <property type="molecule type" value="Genomic_DNA"/>
</dbReference>
<accession>A0A7W5TRU5</accession>
<keyword evidence="2" id="KW-0732">Signal</keyword>
<organism evidence="3 4">
    <name type="scientific">Garicola koreensis</name>
    <dbReference type="NCBI Taxonomy" id="1262554"/>
    <lineage>
        <taxon>Bacteria</taxon>
        <taxon>Bacillati</taxon>
        <taxon>Actinomycetota</taxon>
        <taxon>Actinomycetes</taxon>
        <taxon>Micrococcales</taxon>
        <taxon>Micrococcaceae</taxon>
        <taxon>Garicola</taxon>
    </lineage>
</organism>
<dbReference type="Proteomes" id="UP000547528">
    <property type="component" value="Unassembled WGS sequence"/>
</dbReference>
<keyword evidence="1" id="KW-0812">Transmembrane</keyword>
<feature type="transmembrane region" description="Helical" evidence="1">
    <location>
        <begin position="198"/>
        <end position="215"/>
    </location>
</feature>
<feature type="chain" id="PRO_5030710806" evidence="2">
    <location>
        <begin position="23"/>
        <end position="305"/>
    </location>
</feature>
<evidence type="ECO:0000313" key="4">
    <source>
        <dbReference type="Proteomes" id="UP000547528"/>
    </source>
</evidence>
<evidence type="ECO:0000256" key="2">
    <source>
        <dbReference type="SAM" id="SignalP"/>
    </source>
</evidence>
<reference evidence="3 4" key="1">
    <citation type="submission" date="2020-08" db="EMBL/GenBank/DDBJ databases">
        <title>Sequencing the genomes of 1000 actinobacteria strains.</title>
        <authorList>
            <person name="Klenk H.-P."/>
        </authorList>
    </citation>
    <scope>NUCLEOTIDE SEQUENCE [LARGE SCALE GENOMIC DNA]</scope>
    <source>
        <strain evidence="3 4">DSM 28238</strain>
    </source>
</reference>
<keyword evidence="1" id="KW-1133">Transmembrane helix</keyword>